<dbReference type="KEGG" id="cpi:Cpin_6643"/>
<evidence type="ECO:0000313" key="2">
    <source>
        <dbReference type="EMBL" id="ACU64047.1"/>
    </source>
</evidence>
<keyword evidence="1" id="KW-0732">Signal</keyword>
<dbReference type="Pfam" id="PF07610">
    <property type="entry name" value="DUF1573"/>
    <property type="match status" value="1"/>
</dbReference>
<dbReference type="EMBL" id="CP001699">
    <property type="protein sequence ID" value="ACU64047.1"/>
    <property type="molecule type" value="Genomic_DNA"/>
</dbReference>
<feature type="signal peptide" evidence="1">
    <location>
        <begin position="1"/>
        <end position="19"/>
    </location>
</feature>
<dbReference type="Proteomes" id="UP000002215">
    <property type="component" value="Chromosome"/>
</dbReference>
<feature type="chain" id="PRO_5038070234" description="DUF1573 domain-containing protein" evidence="1">
    <location>
        <begin position="20"/>
        <end position="128"/>
    </location>
</feature>
<reference evidence="2 3" key="2">
    <citation type="journal article" date="2010" name="Stand. Genomic Sci.">
        <title>Complete genome sequence of Chitinophaga pinensis type strain (UQM 2034).</title>
        <authorList>
            <person name="Glavina Del Rio T."/>
            <person name="Abt B."/>
            <person name="Spring S."/>
            <person name="Lapidus A."/>
            <person name="Nolan M."/>
            <person name="Tice H."/>
            <person name="Copeland A."/>
            <person name="Cheng J.F."/>
            <person name="Chen F."/>
            <person name="Bruce D."/>
            <person name="Goodwin L."/>
            <person name="Pitluck S."/>
            <person name="Ivanova N."/>
            <person name="Mavromatis K."/>
            <person name="Mikhailova N."/>
            <person name="Pati A."/>
            <person name="Chen A."/>
            <person name="Palaniappan K."/>
            <person name="Land M."/>
            <person name="Hauser L."/>
            <person name="Chang Y.J."/>
            <person name="Jeffries C.D."/>
            <person name="Chain P."/>
            <person name="Saunders E."/>
            <person name="Detter J.C."/>
            <person name="Brettin T."/>
            <person name="Rohde M."/>
            <person name="Goker M."/>
            <person name="Bristow J."/>
            <person name="Eisen J.A."/>
            <person name="Markowitz V."/>
            <person name="Hugenholtz P."/>
            <person name="Kyrpides N.C."/>
            <person name="Klenk H.P."/>
            <person name="Lucas S."/>
        </authorList>
    </citation>
    <scope>NUCLEOTIDE SEQUENCE [LARGE SCALE GENOMIC DNA]</scope>
    <source>
        <strain evidence="3">ATCC 43595 / DSM 2588 / LMG 13176 / NBRC 15968 / NCIMB 11800 / UQM 2034</strain>
    </source>
</reference>
<accession>A0A979GB35</accession>
<sequence>MKPLYTCLLMMLWSLAVTAQKKSDPKIIGKAKFLMTEVNFNNLPANKPYVGLIMFINVSKEPLTILEINNECSCFTASPREKVIYPNEKGIITYKVDNPPKGSIRKKSFIRFKEMKEPVGIVVRGRFI</sequence>
<reference evidence="3" key="1">
    <citation type="submission" date="2009-08" db="EMBL/GenBank/DDBJ databases">
        <title>The complete genome of Chitinophaga pinensis DSM 2588.</title>
        <authorList>
            <consortium name="US DOE Joint Genome Institute (JGI-PGF)"/>
            <person name="Lucas S."/>
            <person name="Copeland A."/>
            <person name="Lapidus A."/>
            <person name="Glavina del Rio T."/>
            <person name="Dalin E."/>
            <person name="Tice H."/>
            <person name="Bruce D."/>
            <person name="Goodwin L."/>
            <person name="Pitluck S."/>
            <person name="Kyrpides N."/>
            <person name="Mavromatis K."/>
            <person name="Ivanova N."/>
            <person name="Mikhailova N."/>
            <person name="Sims D."/>
            <person name="Meinche L."/>
            <person name="Brettin T."/>
            <person name="Detter J.C."/>
            <person name="Han C."/>
            <person name="Larimer F."/>
            <person name="Land M."/>
            <person name="Hauser L."/>
            <person name="Markowitz V."/>
            <person name="Cheng J.-F."/>
            <person name="Hugenholtz P."/>
            <person name="Woyke T."/>
            <person name="Wu D."/>
            <person name="Spring S."/>
            <person name="Klenk H.-P."/>
            <person name="Eisen J.A."/>
        </authorList>
    </citation>
    <scope>NUCLEOTIDE SEQUENCE [LARGE SCALE GENOMIC DNA]</scope>
    <source>
        <strain evidence="3">ATCC 43595 / DSM 2588 / LMG 13176 / NBRC 15968 / NCIMB 11800 / UQM 2034</strain>
    </source>
</reference>
<dbReference type="AlphaFoldDB" id="A0A979GB35"/>
<dbReference type="InterPro" id="IPR013783">
    <property type="entry name" value="Ig-like_fold"/>
</dbReference>
<proteinExistence type="predicted"/>
<dbReference type="InterPro" id="IPR011467">
    <property type="entry name" value="DUF1573"/>
</dbReference>
<dbReference type="Gene3D" id="2.60.40.10">
    <property type="entry name" value="Immunoglobulins"/>
    <property type="match status" value="1"/>
</dbReference>
<organism evidence="2 3">
    <name type="scientific">Chitinophaga pinensis (strain ATCC 43595 / DSM 2588 / LMG 13176 / NBRC 15968 / NCIMB 11800 / UQM 2034)</name>
    <dbReference type="NCBI Taxonomy" id="485918"/>
    <lineage>
        <taxon>Bacteria</taxon>
        <taxon>Pseudomonadati</taxon>
        <taxon>Bacteroidota</taxon>
        <taxon>Chitinophagia</taxon>
        <taxon>Chitinophagales</taxon>
        <taxon>Chitinophagaceae</taxon>
        <taxon>Chitinophaga</taxon>
    </lineage>
</organism>
<gene>
    <name evidence="2" type="ordered locus">Cpin_6643</name>
</gene>
<protein>
    <recommendedName>
        <fullName evidence="4">DUF1573 domain-containing protein</fullName>
    </recommendedName>
</protein>
<name>A0A979GB35_CHIPD</name>
<evidence type="ECO:0000256" key="1">
    <source>
        <dbReference type="SAM" id="SignalP"/>
    </source>
</evidence>
<evidence type="ECO:0000313" key="3">
    <source>
        <dbReference type="Proteomes" id="UP000002215"/>
    </source>
</evidence>
<evidence type="ECO:0008006" key="4">
    <source>
        <dbReference type="Google" id="ProtNLM"/>
    </source>
</evidence>